<evidence type="ECO:0000256" key="1">
    <source>
        <dbReference type="SAM" id="SignalP"/>
    </source>
</evidence>
<comment type="caution">
    <text evidence="3">The sequence shown here is derived from an EMBL/GenBank/DDBJ whole genome shotgun (WGS) entry which is preliminary data.</text>
</comment>
<protein>
    <recommendedName>
        <fullName evidence="2">DUF7907 domain-containing protein</fullName>
    </recommendedName>
</protein>
<dbReference type="EMBL" id="JAHLUH010000016">
    <property type="protein sequence ID" value="KAG7724478.1"/>
    <property type="molecule type" value="Genomic_DNA"/>
</dbReference>
<dbReference type="Proteomes" id="UP000697297">
    <property type="component" value="Unassembled WGS sequence"/>
</dbReference>
<accession>A0AAN6D1U5</accession>
<proteinExistence type="predicted"/>
<dbReference type="EMBL" id="JAHLUN010000005">
    <property type="protein sequence ID" value="KAG7766160.1"/>
    <property type="molecule type" value="Genomic_DNA"/>
</dbReference>
<evidence type="ECO:0000313" key="6">
    <source>
        <dbReference type="Proteomes" id="UP000738402"/>
    </source>
</evidence>
<evidence type="ECO:0000259" key="2">
    <source>
        <dbReference type="Pfam" id="PF25484"/>
    </source>
</evidence>
<sequence length="230" mass="24089">MRFSSTLALATTVASVLAQDVSLYVDSPDTELDGNGLQPLHEGAALNYLFLSNDSSYTWNYNADTKQLTAKLAQYDLPVSLKTAPYVSWGAATGYESFTFASDGTLQVNGSSDGFYACKNTNDPYGYSENGYELMYYTNEGDVPSDSCTAISLTSTKPQSAISSAEKLPLSTASASVTSVTSMVTAASTQTHTVCPGNCSSSAISTFENNARVIAPAGAAVLGGMAVLFL</sequence>
<reference evidence="3 5" key="1">
    <citation type="journal article" date="2021" name="G3 (Bethesda)">
        <title>Genomic diversity, chromosomal rearrangements, and interspecies hybridization in the ogataea polymorpha species complex.</title>
        <authorList>
            <person name="Hanson S.J."/>
            <person name="Cinneide E.O."/>
            <person name="Salzberg L.I."/>
            <person name="Wolfe K.H."/>
            <person name="McGowan J."/>
            <person name="Fitzpatrick D.A."/>
            <person name="Matlin K."/>
        </authorList>
    </citation>
    <scope>NUCLEOTIDE SEQUENCE</scope>
    <source>
        <strain evidence="4">81-436-3</strain>
        <strain evidence="3">83-405-1</strain>
    </source>
</reference>
<keyword evidence="1" id="KW-0732">Signal</keyword>
<gene>
    <name evidence="3" type="ORF">KL933_004672</name>
    <name evidence="4" type="ORF">KL946_002340</name>
</gene>
<dbReference type="InterPro" id="IPR057229">
    <property type="entry name" value="DUF7907"/>
</dbReference>
<feature type="domain" description="DUF7907" evidence="2">
    <location>
        <begin position="27"/>
        <end position="153"/>
    </location>
</feature>
<dbReference type="Pfam" id="PF25484">
    <property type="entry name" value="DUF7907"/>
    <property type="match status" value="1"/>
</dbReference>
<feature type="signal peptide" evidence="1">
    <location>
        <begin position="1"/>
        <end position="18"/>
    </location>
</feature>
<feature type="chain" id="PRO_5042869014" description="DUF7907 domain-containing protein" evidence="1">
    <location>
        <begin position="19"/>
        <end position="230"/>
    </location>
</feature>
<dbReference type="Proteomes" id="UP000738402">
    <property type="component" value="Unassembled WGS sequence"/>
</dbReference>
<evidence type="ECO:0000313" key="4">
    <source>
        <dbReference type="EMBL" id="KAG7766160.1"/>
    </source>
</evidence>
<evidence type="ECO:0000313" key="5">
    <source>
        <dbReference type="Proteomes" id="UP000697297"/>
    </source>
</evidence>
<dbReference type="AlphaFoldDB" id="A0AAN6D1U5"/>
<name>A0AAN6D1U5_9ASCO</name>
<organism evidence="3 6">
    <name type="scientific">Ogataea haglerorum</name>
    <dbReference type="NCBI Taxonomy" id="1937702"/>
    <lineage>
        <taxon>Eukaryota</taxon>
        <taxon>Fungi</taxon>
        <taxon>Dikarya</taxon>
        <taxon>Ascomycota</taxon>
        <taxon>Saccharomycotina</taxon>
        <taxon>Pichiomycetes</taxon>
        <taxon>Pichiales</taxon>
        <taxon>Pichiaceae</taxon>
        <taxon>Ogataea</taxon>
    </lineage>
</organism>
<keyword evidence="5" id="KW-1185">Reference proteome</keyword>
<evidence type="ECO:0000313" key="3">
    <source>
        <dbReference type="EMBL" id="KAG7724478.1"/>
    </source>
</evidence>